<reference evidence="1 2" key="1">
    <citation type="journal article" date="2019" name="New Phytol.">
        <title>Comparative genomics reveals unique wood-decay strategies and fruiting body development in the Schizophyllaceae.</title>
        <authorList>
            <person name="Almasi E."/>
            <person name="Sahu N."/>
            <person name="Krizsan K."/>
            <person name="Balint B."/>
            <person name="Kovacs G.M."/>
            <person name="Kiss B."/>
            <person name="Cseklye J."/>
            <person name="Drula E."/>
            <person name="Henrissat B."/>
            <person name="Nagy I."/>
            <person name="Chovatia M."/>
            <person name="Adam C."/>
            <person name="LaButti K."/>
            <person name="Lipzen A."/>
            <person name="Riley R."/>
            <person name="Grigoriev I.V."/>
            <person name="Nagy L.G."/>
        </authorList>
    </citation>
    <scope>NUCLEOTIDE SEQUENCE [LARGE SCALE GENOMIC DNA]</scope>
    <source>
        <strain evidence="1 2">NL-1724</strain>
    </source>
</reference>
<dbReference type="AlphaFoldDB" id="A0A550C544"/>
<organism evidence="1 2">
    <name type="scientific">Schizophyllum amplum</name>
    <dbReference type="NCBI Taxonomy" id="97359"/>
    <lineage>
        <taxon>Eukaryota</taxon>
        <taxon>Fungi</taxon>
        <taxon>Dikarya</taxon>
        <taxon>Basidiomycota</taxon>
        <taxon>Agaricomycotina</taxon>
        <taxon>Agaricomycetes</taxon>
        <taxon>Agaricomycetidae</taxon>
        <taxon>Agaricales</taxon>
        <taxon>Schizophyllaceae</taxon>
        <taxon>Schizophyllum</taxon>
    </lineage>
</organism>
<keyword evidence="2" id="KW-1185">Reference proteome</keyword>
<protein>
    <submittedName>
        <fullName evidence="1">Uncharacterized protein</fullName>
    </submittedName>
</protein>
<accession>A0A550C544</accession>
<dbReference type="OrthoDB" id="5340163at2759"/>
<dbReference type="Proteomes" id="UP000320762">
    <property type="component" value="Unassembled WGS sequence"/>
</dbReference>
<sequence>MSYPASFYADNKLAQSKAERNKTFRATGVIPEYINFYDIATRTLDVRPIGQVYGVKNLYRDASNLSNANHIEEKLAKLENRAAQVINFMHESIPTGTFTVSRSDLGQLRKFLFIMQYRRQAMSLSYFDKDNPENSFLRRRLEEYGETKGLHTPVDIWLDAMQYYLDTPHDQLNKDGAAWSDKYKPSLNAMLGVLTDPNTVENVKAMAYQQDTQMYFLGVWEAADADEFIIAPHSFGLWEGYVAPTREFQLHHLYIVSPRLAIVLRSNFLRGGVDWDGGIRARSISDFIDIPLEPPTPTYAGNFFTLRSESELQDYRVSAEAQQDKFAFRIVKLSSAQTVAVNAVTLLNAHRDGSLTFTSKSMVVRAIRLYLPRVPAWDDQNRDSYKALVQQLVRPPASDPPPVREYWVFREEAFDSLMMLVLAATRSEDFLPFYDCGVVAVEDSGELVGPEARARGDMVFADDYVRHVLNVVAHLYLHANTKKLTGLDTLPIACPYGLDPESSIRLINAARPLLRAVVPSCACSSTSSPTDRLLEAAVIVKVLDAVVQDARLRHALRKRCPALASYLYICPESTPLTIPIDPMAMQKNLNDILFAMVDGDMRFPNSYQVGRTLHFYYSLLQDTANITNPVVVQCRRVLPMVISRMQKLLKAPGRGFRPRPRASPRRRLSHADAVLIMNMLTAICNNLGFNPSTSDSSNTATGKMLAWTGDAVIFGFLDWLLKNRHDVAEGLLSDLSPTGLFSFIEDE</sequence>
<name>A0A550C544_9AGAR</name>
<dbReference type="Pfam" id="PF14022">
    <property type="entry name" value="DUF4238"/>
    <property type="match status" value="1"/>
</dbReference>
<gene>
    <name evidence="1" type="ORF">BD626DRAFT_572326</name>
</gene>
<dbReference type="EMBL" id="VDMD01000025">
    <property type="protein sequence ID" value="TRM59929.1"/>
    <property type="molecule type" value="Genomic_DNA"/>
</dbReference>
<comment type="caution">
    <text evidence="1">The sequence shown here is derived from an EMBL/GenBank/DDBJ whole genome shotgun (WGS) entry which is preliminary data.</text>
</comment>
<proteinExistence type="predicted"/>
<evidence type="ECO:0000313" key="1">
    <source>
        <dbReference type="EMBL" id="TRM59929.1"/>
    </source>
</evidence>
<evidence type="ECO:0000313" key="2">
    <source>
        <dbReference type="Proteomes" id="UP000320762"/>
    </source>
</evidence>
<dbReference type="InterPro" id="IPR025332">
    <property type="entry name" value="DUF4238"/>
</dbReference>